<keyword evidence="2" id="KW-0472">Membrane</keyword>
<name>A0AAW0UEM8_SCYPA</name>
<comment type="similarity">
    <text evidence="1">Belongs to the glutamate-gated ion channel (TC 1.A.10.1) family.</text>
</comment>
<protein>
    <recommendedName>
        <fullName evidence="3">Ionotropic glutamate receptor C-terminal domain-containing protein</fullName>
    </recommendedName>
</protein>
<dbReference type="AlphaFoldDB" id="A0AAW0UEM8"/>
<evidence type="ECO:0000313" key="5">
    <source>
        <dbReference type="Proteomes" id="UP001487740"/>
    </source>
</evidence>
<dbReference type="Pfam" id="PF00060">
    <property type="entry name" value="Lig_chan"/>
    <property type="match status" value="1"/>
</dbReference>
<keyword evidence="2" id="KW-1133">Transmembrane helix</keyword>
<accession>A0AAW0UEM8</accession>
<evidence type="ECO:0000259" key="3">
    <source>
        <dbReference type="Pfam" id="PF00060"/>
    </source>
</evidence>
<dbReference type="EMBL" id="JARAKH010000013">
    <property type="protein sequence ID" value="KAK8397748.1"/>
    <property type="molecule type" value="Genomic_DNA"/>
</dbReference>
<gene>
    <name evidence="4" type="ORF">O3P69_004499</name>
</gene>
<sequence length="213" mass="23547">MVVAAAAEHQYAREAGAGNLSWSRNCPSKNASGPFTPDSPTIEVTTQAGIDDKQDLFGQSALDQWQVMATFEVNLEKRNTTITDHLSKLIPLARQVTSLVEEKTSLISPIIHSILPERVEKFDFTYLFETGHDRHPNVGAGAVFQDMVGMLLGQNLPRRLSYASSSRVLVAAWLVFVLIFGVAYRGNLTAFLTLPKYPPRPETLKEIVDSVDM</sequence>
<dbReference type="InterPro" id="IPR001320">
    <property type="entry name" value="Iontro_rcpt_C"/>
</dbReference>
<evidence type="ECO:0000313" key="4">
    <source>
        <dbReference type="EMBL" id="KAK8397748.1"/>
    </source>
</evidence>
<reference evidence="4 5" key="1">
    <citation type="submission" date="2023-03" db="EMBL/GenBank/DDBJ databases">
        <title>High-quality genome of Scylla paramamosain provides insights in environmental adaptation.</title>
        <authorList>
            <person name="Zhang L."/>
        </authorList>
    </citation>
    <scope>NUCLEOTIDE SEQUENCE [LARGE SCALE GENOMIC DNA]</scope>
    <source>
        <strain evidence="4">LZ_2023a</strain>
        <tissue evidence="4">Muscle</tissue>
    </source>
</reference>
<dbReference type="GO" id="GO:0015276">
    <property type="term" value="F:ligand-gated monoatomic ion channel activity"/>
    <property type="evidence" value="ECO:0007669"/>
    <property type="project" value="InterPro"/>
</dbReference>
<comment type="caution">
    <text evidence="4">The sequence shown here is derived from an EMBL/GenBank/DDBJ whole genome shotgun (WGS) entry which is preliminary data.</text>
</comment>
<proteinExistence type="inferred from homology"/>
<keyword evidence="5" id="KW-1185">Reference proteome</keyword>
<evidence type="ECO:0000256" key="1">
    <source>
        <dbReference type="ARBA" id="ARBA00008685"/>
    </source>
</evidence>
<feature type="transmembrane region" description="Helical" evidence="2">
    <location>
        <begin position="168"/>
        <end position="186"/>
    </location>
</feature>
<dbReference type="Proteomes" id="UP001487740">
    <property type="component" value="Unassembled WGS sequence"/>
</dbReference>
<dbReference type="Gene3D" id="1.10.287.70">
    <property type="match status" value="1"/>
</dbReference>
<evidence type="ECO:0000256" key="2">
    <source>
        <dbReference type="SAM" id="Phobius"/>
    </source>
</evidence>
<keyword evidence="2" id="KW-0812">Transmembrane</keyword>
<feature type="domain" description="Ionotropic glutamate receptor C-terminal" evidence="3">
    <location>
        <begin position="134"/>
        <end position="205"/>
    </location>
</feature>
<dbReference type="GO" id="GO:0016020">
    <property type="term" value="C:membrane"/>
    <property type="evidence" value="ECO:0007669"/>
    <property type="project" value="InterPro"/>
</dbReference>
<organism evidence="4 5">
    <name type="scientific">Scylla paramamosain</name>
    <name type="common">Mud crab</name>
    <dbReference type="NCBI Taxonomy" id="85552"/>
    <lineage>
        <taxon>Eukaryota</taxon>
        <taxon>Metazoa</taxon>
        <taxon>Ecdysozoa</taxon>
        <taxon>Arthropoda</taxon>
        <taxon>Crustacea</taxon>
        <taxon>Multicrustacea</taxon>
        <taxon>Malacostraca</taxon>
        <taxon>Eumalacostraca</taxon>
        <taxon>Eucarida</taxon>
        <taxon>Decapoda</taxon>
        <taxon>Pleocyemata</taxon>
        <taxon>Brachyura</taxon>
        <taxon>Eubrachyura</taxon>
        <taxon>Portunoidea</taxon>
        <taxon>Portunidae</taxon>
        <taxon>Portuninae</taxon>
        <taxon>Scylla</taxon>
    </lineage>
</organism>